<keyword evidence="3" id="KW-1185">Reference proteome</keyword>
<proteinExistence type="predicted"/>
<sequence>MTATAMWMPSHPGEHRGGQFGGELEQGGGASSASVDAELAESFGHAKGADGLAGLPAGEQPEGSSRVADGGVPVPGRGDLPGQNVEGVGKHNGLEAETQPYLAIAGVDVPPRFGWPPLCVAGCSRHW</sequence>
<dbReference type="RefSeq" id="WP_179835723.1">
    <property type="nucleotide sequence ID" value="NZ_BMRD01000040.1"/>
</dbReference>
<comment type="caution">
    <text evidence="2">The sequence shown here is derived from an EMBL/GenBank/DDBJ whole genome shotgun (WGS) entry which is preliminary data.</text>
</comment>
<name>A0A7Y9GEH2_9ACTN</name>
<feature type="region of interest" description="Disordered" evidence="1">
    <location>
        <begin position="1"/>
        <end position="90"/>
    </location>
</feature>
<protein>
    <submittedName>
        <fullName evidence="2">Uncharacterized protein</fullName>
    </submittedName>
</protein>
<evidence type="ECO:0000256" key="1">
    <source>
        <dbReference type="SAM" id="MobiDB-lite"/>
    </source>
</evidence>
<evidence type="ECO:0000313" key="3">
    <source>
        <dbReference type="Proteomes" id="UP000591272"/>
    </source>
</evidence>
<accession>A0A7Y9GEH2</accession>
<gene>
    <name evidence="2" type="ORF">BJ999_005235</name>
</gene>
<dbReference type="AlphaFoldDB" id="A0A7Y9GEH2"/>
<evidence type="ECO:0000313" key="2">
    <source>
        <dbReference type="EMBL" id="NYE14939.1"/>
    </source>
</evidence>
<reference evidence="2 3" key="1">
    <citation type="submission" date="2020-07" db="EMBL/GenBank/DDBJ databases">
        <title>Sequencing the genomes of 1000 actinobacteria strains.</title>
        <authorList>
            <person name="Klenk H.-P."/>
        </authorList>
    </citation>
    <scope>NUCLEOTIDE SEQUENCE [LARGE SCALE GENOMIC DNA]</scope>
    <source>
        <strain evidence="2 3">DSM 43461</strain>
    </source>
</reference>
<organism evidence="2 3">
    <name type="scientific">Actinomadura citrea</name>
    <dbReference type="NCBI Taxonomy" id="46158"/>
    <lineage>
        <taxon>Bacteria</taxon>
        <taxon>Bacillati</taxon>
        <taxon>Actinomycetota</taxon>
        <taxon>Actinomycetes</taxon>
        <taxon>Streptosporangiales</taxon>
        <taxon>Thermomonosporaceae</taxon>
        <taxon>Actinomadura</taxon>
    </lineage>
</organism>
<dbReference type="EMBL" id="JACCBT010000001">
    <property type="protein sequence ID" value="NYE14939.1"/>
    <property type="molecule type" value="Genomic_DNA"/>
</dbReference>
<dbReference type="Proteomes" id="UP000591272">
    <property type="component" value="Unassembled WGS sequence"/>
</dbReference>
<feature type="compositionally biased region" description="Gly residues" evidence="1">
    <location>
        <begin position="18"/>
        <end position="30"/>
    </location>
</feature>